<dbReference type="GeneTree" id="ENSGT00940000164219"/>
<evidence type="ECO:0000256" key="7">
    <source>
        <dbReference type="ARBA" id="ARBA00023157"/>
    </source>
</evidence>
<dbReference type="InterPro" id="IPR050350">
    <property type="entry name" value="Compl-Cell_Adhes-Reg"/>
</dbReference>
<keyword evidence="4" id="KW-0677">Repeat</keyword>
<evidence type="ECO:0000256" key="4">
    <source>
        <dbReference type="ARBA" id="ARBA00022737"/>
    </source>
</evidence>
<feature type="domain" description="Sushi" evidence="10">
    <location>
        <begin position="90"/>
        <end position="147"/>
    </location>
</feature>
<comment type="caution">
    <text evidence="9">Lacks conserved residue(s) required for the propagation of feature annotation.</text>
</comment>
<organism evidence="11 12">
    <name type="scientific">Taeniopygia guttata</name>
    <name type="common">Zebra finch</name>
    <name type="synonym">Poephila guttata</name>
    <dbReference type="NCBI Taxonomy" id="59729"/>
    <lineage>
        <taxon>Eukaryota</taxon>
        <taxon>Metazoa</taxon>
        <taxon>Chordata</taxon>
        <taxon>Craniata</taxon>
        <taxon>Vertebrata</taxon>
        <taxon>Euteleostomi</taxon>
        <taxon>Archelosauria</taxon>
        <taxon>Archosauria</taxon>
        <taxon>Dinosauria</taxon>
        <taxon>Saurischia</taxon>
        <taxon>Theropoda</taxon>
        <taxon>Coelurosauria</taxon>
        <taxon>Aves</taxon>
        <taxon>Neognathae</taxon>
        <taxon>Neoaves</taxon>
        <taxon>Telluraves</taxon>
        <taxon>Australaves</taxon>
        <taxon>Passeriformes</taxon>
        <taxon>Passeroidea</taxon>
        <taxon>Estrildidae</taxon>
        <taxon>Estrildinae</taxon>
        <taxon>Taeniopygia</taxon>
    </lineage>
</organism>
<sequence length="189" mass="20999">LLPNSHEVSPSLCRGDMSSLNFHFPPAVRPCPMPPEVANGKHNGQDKAFFTAGMAVRYSCDPGYYLVGNAAVSCRASGNWSQPRPRCAGDCPVPQIQHGRIVAARSAYSHRDTVTFECEPGYAIRGHREIQCQPNNTWEPPVPVCEQGKFLKSLNVYNISFFFSFSFGYASENGFKGLLFILIQTRKKH</sequence>
<feature type="disulfide bond" evidence="9">
    <location>
        <begin position="60"/>
        <end position="87"/>
    </location>
</feature>
<reference evidence="11" key="3">
    <citation type="submission" date="2025-09" db="UniProtKB">
        <authorList>
            <consortium name="Ensembl"/>
        </authorList>
    </citation>
    <scope>IDENTIFICATION</scope>
</reference>
<accession>A0A674HFU8</accession>
<reference evidence="11" key="2">
    <citation type="submission" date="2025-08" db="UniProtKB">
        <authorList>
            <consortium name="Ensembl"/>
        </authorList>
    </citation>
    <scope>IDENTIFICATION</scope>
</reference>
<dbReference type="FunFam" id="2.10.70.10:FF:000014">
    <property type="entry name" value="Membrane cofactor protein"/>
    <property type="match status" value="1"/>
</dbReference>
<dbReference type="GO" id="GO:0045087">
    <property type="term" value="P:innate immune response"/>
    <property type="evidence" value="ECO:0007669"/>
    <property type="project" value="UniProtKB-KW"/>
</dbReference>
<keyword evidence="7 9" id="KW-1015">Disulfide bond</keyword>
<dbReference type="FunFam" id="2.10.70.10:FF:000070">
    <property type="entry name" value="Complement C3d receptor 2"/>
    <property type="match status" value="1"/>
</dbReference>
<keyword evidence="1" id="KW-0399">Innate immunity</keyword>
<keyword evidence="5" id="KW-0391">Immunity</keyword>
<evidence type="ECO:0000259" key="10">
    <source>
        <dbReference type="PROSITE" id="PS50923"/>
    </source>
</evidence>
<feature type="disulfide bond" evidence="9">
    <location>
        <begin position="31"/>
        <end position="74"/>
    </location>
</feature>
<evidence type="ECO:0000313" key="12">
    <source>
        <dbReference type="Proteomes" id="UP000007754"/>
    </source>
</evidence>
<dbReference type="Gene3D" id="2.10.70.10">
    <property type="entry name" value="Complement Module, domain 1"/>
    <property type="match status" value="2"/>
</dbReference>
<proteinExistence type="predicted"/>
<dbReference type="Pfam" id="PF00084">
    <property type="entry name" value="Sushi"/>
    <property type="match status" value="2"/>
</dbReference>
<evidence type="ECO:0000313" key="11">
    <source>
        <dbReference type="Ensembl" id="ENSTGUP00000034634.1"/>
    </source>
</evidence>
<keyword evidence="3" id="KW-0732">Signal</keyword>
<dbReference type="InterPro" id="IPR035976">
    <property type="entry name" value="Sushi/SCR/CCP_sf"/>
</dbReference>
<dbReference type="PANTHER" id="PTHR19325">
    <property type="entry name" value="COMPLEMENT COMPONENT-RELATED SUSHI DOMAIN-CONTAINING"/>
    <property type="match status" value="1"/>
</dbReference>
<dbReference type="CDD" id="cd00033">
    <property type="entry name" value="CCP"/>
    <property type="match status" value="2"/>
</dbReference>
<protein>
    <recommendedName>
        <fullName evidence="10">Sushi domain-containing protein</fullName>
    </recommendedName>
</protein>
<dbReference type="AlphaFoldDB" id="A0A674HFU8"/>
<dbReference type="PROSITE" id="PS50923">
    <property type="entry name" value="SUSHI"/>
    <property type="match status" value="2"/>
</dbReference>
<dbReference type="SMART" id="SM00032">
    <property type="entry name" value="CCP"/>
    <property type="match status" value="2"/>
</dbReference>
<dbReference type="Ensembl" id="ENSTGUT00000029515.1">
    <property type="protein sequence ID" value="ENSTGUP00000034634.1"/>
    <property type="gene ID" value="ENSTGUG00000027497.1"/>
</dbReference>
<keyword evidence="6" id="KW-0180">Complement pathway</keyword>
<reference evidence="11 12" key="1">
    <citation type="journal article" date="2010" name="Nature">
        <title>The genome of a songbird.</title>
        <authorList>
            <person name="Warren W.C."/>
            <person name="Clayton D.F."/>
            <person name="Ellegren H."/>
            <person name="Arnold A.P."/>
            <person name="Hillier L.W."/>
            <person name="Kunstner A."/>
            <person name="Searle S."/>
            <person name="White S."/>
            <person name="Vilella A.J."/>
            <person name="Fairley S."/>
            <person name="Heger A."/>
            <person name="Kong L."/>
            <person name="Ponting C.P."/>
            <person name="Jarvis E.D."/>
            <person name="Mello C.V."/>
            <person name="Minx P."/>
            <person name="Lovell P."/>
            <person name="Velho T.A."/>
            <person name="Ferris M."/>
            <person name="Balakrishnan C.N."/>
            <person name="Sinha S."/>
            <person name="Blatti C."/>
            <person name="London S.E."/>
            <person name="Li Y."/>
            <person name="Lin Y.C."/>
            <person name="George J."/>
            <person name="Sweedler J."/>
            <person name="Southey B."/>
            <person name="Gunaratne P."/>
            <person name="Watson M."/>
            <person name="Nam K."/>
            <person name="Backstrom N."/>
            <person name="Smeds L."/>
            <person name="Nabholz B."/>
            <person name="Itoh Y."/>
            <person name="Whitney O."/>
            <person name="Pfenning A.R."/>
            <person name="Howard J."/>
            <person name="Volker M."/>
            <person name="Skinner B.M."/>
            <person name="Griffin D.K."/>
            <person name="Ye L."/>
            <person name="McLaren W.M."/>
            <person name="Flicek P."/>
            <person name="Quesada V."/>
            <person name="Velasco G."/>
            <person name="Lopez-Otin C."/>
            <person name="Puente X.S."/>
            <person name="Olender T."/>
            <person name="Lancet D."/>
            <person name="Smit A.F."/>
            <person name="Hubley R."/>
            <person name="Konkel M.K."/>
            <person name="Walker J.A."/>
            <person name="Batzer M.A."/>
            <person name="Gu W."/>
            <person name="Pollock D.D."/>
            <person name="Chen L."/>
            <person name="Cheng Z."/>
            <person name="Eichler E.E."/>
            <person name="Stapley J."/>
            <person name="Slate J."/>
            <person name="Ekblom R."/>
            <person name="Birkhead T."/>
            <person name="Burke T."/>
            <person name="Burt D."/>
            <person name="Scharff C."/>
            <person name="Adam I."/>
            <person name="Richard H."/>
            <person name="Sultan M."/>
            <person name="Soldatov A."/>
            <person name="Lehrach H."/>
            <person name="Edwards S.V."/>
            <person name="Yang S.P."/>
            <person name="Li X."/>
            <person name="Graves T."/>
            <person name="Fulton L."/>
            <person name="Nelson J."/>
            <person name="Chinwalla A."/>
            <person name="Hou S."/>
            <person name="Mardis E.R."/>
            <person name="Wilson R.K."/>
        </authorList>
    </citation>
    <scope>NUCLEOTIDE SEQUENCE [LARGE SCALE GENOMIC DNA]</scope>
</reference>
<evidence type="ECO:0000256" key="5">
    <source>
        <dbReference type="ARBA" id="ARBA00022859"/>
    </source>
</evidence>
<keyword evidence="8" id="KW-0325">Glycoprotein</keyword>
<feature type="disulfide bond" evidence="9">
    <location>
        <begin position="118"/>
        <end position="145"/>
    </location>
</feature>
<keyword evidence="12" id="KW-1185">Reference proteome</keyword>
<dbReference type="PANTHER" id="PTHR19325:SF551">
    <property type="entry name" value="ZONA PELLUCIDA SPERM-BINDING PROTEIN 3 RECEPTOR"/>
    <property type="match status" value="1"/>
</dbReference>
<evidence type="ECO:0000256" key="8">
    <source>
        <dbReference type="ARBA" id="ARBA00023180"/>
    </source>
</evidence>
<keyword evidence="2 9" id="KW-0768">Sushi</keyword>
<evidence type="ECO:0000256" key="9">
    <source>
        <dbReference type="PROSITE-ProRule" id="PRU00302"/>
    </source>
</evidence>
<feature type="domain" description="Sushi" evidence="10">
    <location>
        <begin position="29"/>
        <end position="89"/>
    </location>
</feature>
<evidence type="ECO:0000256" key="6">
    <source>
        <dbReference type="ARBA" id="ARBA00022875"/>
    </source>
</evidence>
<dbReference type="InterPro" id="IPR000436">
    <property type="entry name" value="Sushi_SCR_CCP_dom"/>
</dbReference>
<dbReference type="Proteomes" id="UP000007754">
    <property type="component" value="Chromosome 26"/>
</dbReference>
<dbReference type="GO" id="GO:0006958">
    <property type="term" value="P:complement activation, classical pathway"/>
    <property type="evidence" value="ECO:0007669"/>
    <property type="project" value="UniProtKB-KW"/>
</dbReference>
<dbReference type="SUPFAM" id="SSF57535">
    <property type="entry name" value="Complement control module/SCR domain"/>
    <property type="match status" value="2"/>
</dbReference>
<name>A0A674HFU8_TAEGU</name>
<evidence type="ECO:0000256" key="1">
    <source>
        <dbReference type="ARBA" id="ARBA00022588"/>
    </source>
</evidence>
<evidence type="ECO:0000256" key="2">
    <source>
        <dbReference type="ARBA" id="ARBA00022659"/>
    </source>
</evidence>
<evidence type="ECO:0000256" key="3">
    <source>
        <dbReference type="ARBA" id="ARBA00022729"/>
    </source>
</evidence>